<dbReference type="RefSeq" id="WP_271715998.1">
    <property type="nucleotide sequence ID" value="NZ_AP024169.1"/>
</dbReference>
<dbReference type="AlphaFoldDB" id="A0A7R7IE76"/>
<evidence type="ECO:0000256" key="1">
    <source>
        <dbReference type="SAM" id="Phobius"/>
    </source>
</evidence>
<feature type="transmembrane region" description="Helical" evidence="1">
    <location>
        <begin position="152"/>
        <end position="173"/>
    </location>
</feature>
<feature type="transmembrane region" description="Helical" evidence="1">
    <location>
        <begin position="91"/>
        <end position="114"/>
    </location>
</feature>
<gene>
    <name evidence="2" type="ORF">bsdtb5_20980</name>
</gene>
<keyword evidence="1" id="KW-0812">Transmembrane</keyword>
<name>A0A7R7IE76_9FIRM</name>
<dbReference type="NCBIfam" id="TIGR03732">
    <property type="entry name" value="lanti_perm_MutE"/>
    <property type="match status" value="1"/>
</dbReference>
<sequence>MIQYLKAEHLKYKNTLVRRLIYLAPIITILLALSSPLCFQAEALNWWYTFLAAGCISLMCAFVQEKEVKKLKYRALFSLPISIKKIWTAKIILVCCYLFIVCMLVCVGSFSGYLIAPRSIVITFGRVMIASVVIAITSIWQIPFCLLLVKRFGLFVTIMINSMVGVMIGVLVVDKSLWYLCPYSWTTRLMCPILGILPNGLMAKANDPLLNKNGMGITLILAITLFIILTMYTSHQYSKGEVE</sequence>
<feature type="transmembrane region" description="Helical" evidence="1">
    <location>
        <begin position="215"/>
        <end position="233"/>
    </location>
</feature>
<feature type="transmembrane region" description="Helical" evidence="1">
    <location>
        <begin position="20"/>
        <end position="39"/>
    </location>
</feature>
<feature type="transmembrane region" description="Helical" evidence="1">
    <location>
        <begin position="185"/>
        <end position="203"/>
    </location>
</feature>
<proteinExistence type="predicted"/>
<organism evidence="2 3">
    <name type="scientific">Anaeromicropila herbilytica</name>
    <dbReference type="NCBI Taxonomy" id="2785025"/>
    <lineage>
        <taxon>Bacteria</taxon>
        <taxon>Bacillati</taxon>
        <taxon>Bacillota</taxon>
        <taxon>Clostridia</taxon>
        <taxon>Lachnospirales</taxon>
        <taxon>Lachnospiraceae</taxon>
        <taxon>Anaeromicropila</taxon>
    </lineage>
</organism>
<feature type="transmembrane region" description="Helical" evidence="1">
    <location>
        <begin position="120"/>
        <end position="140"/>
    </location>
</feature>
<keyword evidence="1" id="KW-1133">Transmembrane helix</keyword>
<dbReference type="EMBL" id="AP024169">
    <property type="protein sequence ID" value="BCN30803.1"/>
    <property type="molecule type" value="Genomic_DNA"/>
</dbReference>
<reference evidence="2 3" key="1">
    <citation type="submission" date="2020-11" db="EMBL/GenBank/DDBJ databases">
        <title>Draft genome sequencing of a Lachnospiraceae strain isolated from anoxic soil subjected to BSD treatment.</title>
        <authorList>
            <person name="Uek A."/>
            <person name="Tonouchi A."/>
        </authorList>
    </citation>
    <scope>NUCLEOTIDE SEQUENCE [LARGE SCALE GENOMIC DNA]</scope>
    <source>
        <strain evidence="2 3">TB5</strain>
    </source>
</reference>
<keyword evidence="1" id="KW-0472">Membrane</keyword>
<dbReference type="Proteomes" id="UP000595897">
    <property type="component" value="Chromosome"/>
</dbReference>
<keyword evidence="3" id="KW-1185">Reference proteome</keyword>
<dbReference type="CDD" id="cd21807">
    <property type="entry name" value="ABC-2_lan_permease_MutE_EpiE-like"/>
    <property type="match status" value="1"/>
</dbReference>
<accession>A0A7R7IE76</accession>
<evidence type="ECO:0000313" key="2">
    <source>
        <dbReference type="EMBL" id="BCN30803.1"/>
    </source>
</evidence>
<evidence type="ECO:0000313" key="3">
    <source>
        <dbReference type="Proteomes" id="UP000595897"/>
    </source>
</evidence>
<protein>
    <submittedName>
        <fullName evidence="2">Multidrug ABC transporter permease</fullName>
    </submittedName>
</protein>
<dbReference type="InterPro" id="IPR021205">
    <property type="entry name" value="Lanti_perm_SpaE/MutE/EpiE-like"/>
</dbReference>
<feature type="transmembrane region" description="Helical" evidence="1">
    <location>
        <begin position="45"/>
        <end position="64"/>
    </location>
</feature>
<dbReference type="KEGG" id="ahb:bsdtb5_20980"/>